<gene>
    <name evidence="1" type="ORF">CVLEPA_LOCUS30078</name>
    <name evidence="2" type="ORF">CVLEPA_LOCUS30080</name>
    <name evidence="3" type="ORF">CVLEPA_LOCUS30082</name>
</gene>
<reference evidence="1 4" key="1">
    <citation type="submission" date="2024-02" db="EMBL/GenBank/DDBJ databases">
        <authorList>
            <person name="Daric V."/>
            <person name="Darras S."/>
        </authorList>
    </citation>
    <scope>NUCLEOTIDE SEQUENCE [LARGE SCALE GENOMIC DNA]</scope>
</reference>
<evidence type="ECO:0000313" key="1">
    <source>
        <dbReference type="EMBL" id="CAK8696753.1"/>
    </source>
</evidence>
<accession>A0ABP0H031</accession>
<dbReference type="Proteomes" id="UP001642483">
    <property type="component" value="Unassembled WGS sequence"/>
</dbReference>
<comment type="caution">
    <text evidence="1">The sequence shown here is derived from an EMBL/GenBank/DDBJ whole genome shotgun (WGS) entry which is preliminary data.</text>
</comment>
<evidence type="ECO:0000313" key="2">
    <source>
        <dbReference type="EMBL" id="CAK8696755.1"/>
    </source>
</evidence>
<evidence type="ECO:0000313" key="3">
    <source>
        <dbReference type="EMBL" id="CAK8696757.1"/>
    </source>
</evidence>
<protein>
    <submittedName>
        <fullName evidence="1">Uncharacterized protein</fullName>
    </submittedName>
</protein>
<keyword evidence="4" id="KW-1185">Reference proteome</keyword>
<dbReference type="EMBL" id="CAWYQH010000163">
    <property type="protein sequence ID" value="CAK8696755.1"/>
    <property type="molecule type" value="Genomic_DNA"/>
</dbReference>
<dbReference type="EMBL" id="CAWYQH010000163">
    <property type="protein sequence ID" value="CAK8696757.1"/>
    <property type="molecule type" value="Genomic_DNA"/>
</dbReference>
<organism evidence="1 4">
    <name type="scientific">Clavelina lepadiformis</name>
    <name type="common">Light-bulb sea squirt</name>
    <name type="synonym">Ascidia lepadiformis</name>
    <dbReference type="NCBI Taxonomy" id="159417"/>
    <lineage>
        <taxon>Eukaryota</taxon>
        <taxon>Metazoa</taxon>
        <taxon>Chordata</taxon>
        <taxon>Tunicata</taxon>
        <taxon>Ascidiacea</taxon>
        <taxon>Aplousobranchia</taxon>
        <taxon>Clavelinidae</taxon>
        <taxon>Clavelina</taxon>
    </lineage>
</organism>
<sequence length="131" mass="14772">MQAMVPVTASANDVDCDESKPAKLCKYDESKRHPVDLDLHLVLGKMPQKIYHLISIKKTLTEWRDAVASLKYEHDCNSMPTGICWCIVKFLCVLPLLFCVSLPTTSKLREGRCGVSSFRFLVLKRATSTHC</sequence>
<evidence type="ECO:0000313" key="4">
    <source>
        <dbReference type="Proteomes" id="UP001642483"/>
    </source>
</evidence>
<proteinExistence type="predicted"/>
<name>A0ABP0H031_CLALP</name>
<dbReference type="EMBL" id="CAWYQH010000163">
    <property type="protein sequence ID" value="CAK8696753.1"/>
    <property type="molecule type" value="Genomic_DNA"/>
</dbReference>